<name>A0A557QXA4_9RHOO</name>
<comment type="caution">
    <text evidence="2">The sequence shown here is derived from an EMBL/GenBank/DDBJ whole genome shotgun (WGS) entry which is preliminary data.</text>
</comment>
<organism evidence="2 3">
    <name type="scientific">Denitromonas halophila</name>
    <dbReference type="NCBI Taxonomy" id="1629404"/>
    <lineage>
        <taxon>Bacteria</taxon>
        <taxon>Pseudomonadati</taxon>
        <taxon>Pseudomonadota</taxon>
        <taxon>Betaproteobacteria</taxon>
        <taxon>Rhodocyclales</taxon>
        <taxon>Zoogloeaceae</taxon>
        <taxon>Denitromonas</taxon>
    </lineage>
</organism>
<accession>A0A557QXA4</accession>
<dbReference type="EMBL" id="VMNK01000006">
    <property type="protein sequence ID" value="TVO57548.1"/>
    <property type="molecule type" value="Genomic_DNA"/>
</dbReference>
<reference evidence="2 3" key="1">
    <citation type="submission" date="2019-07" db="EMBL/GenBank/DDBJ databases">
        <title>The pathways for chlorine oxyanion respiration interact through the shared metabolite chlorate.</title>
        <authorList>
            <person name="Barnum T.P."/>
            <person name="Cheng Y."/>
            <person name="Hill K.A."/>
            <person name="Lucas L.N."/>
            <person name="Carlson H.K."/>
            <person name="Coates J.D."/>
        </authorList>
    </citation>
    <scope>NUCLEOTIDE SEQUENCE [LARGE SCALE GENOMIC DNA]</scope>
    <source>
        <strain evidence="2 3">SFB-3</strain>
    </source>
</reference>
<gene>
    <name evidence="2" type="ORF">FHP91_07680</name>
</gene>
<evidence type="ECO:0008006" key="4">
    <source>
        <dbReference type="Google" id="ProtNLM"/>
    </source>
</evidence>
<proteinExistence type="predicted"/>
<feature type="transmembrane region" description="Helical" evidence="1">
    <location>
        <begin position="75"/>
        <end position="95"/>
    </location>
</feature>
<keyword evidence="1" id="KW-0472">Membrane</keyword>
<keyword evidence="3" id="KW-1185">Reference proteome</keyword>
<evidence type="ECO:0000256" key="1">
    <source>
        <dbReference type="SAM" id="Phobius"/>
    </source>
</evidence>
<keyword evidence="1" id="KW-1133">Transmembrane helix</keyword>
<sequence length="143" mass="15733">MDPVTIAAVGKGLFSLGSELLDRVIPDPEARDKAKLELLKMEQDGRFEEMRIRLSAILAEANSADPWTSRARPSFLYVMYVMILMAIPIGIAHVINPAAVLTFTAGVQAWLAAIPEELWWLFGAGYLGYSGARAIEKRKGVTK</sequence>
<dbReference type="InterPro" id="IPR021497">
    <property type="entry name" value="GTA_holin_3TM"/>
</dbReference>
<dbReference type="Proteomes" id="UP000319502">
    <property type="component" value="Unassembled WGS sequence"/>
</dbReference>
<dbReference type="AlphaFoldDB" id="A0A557QXA4"/>
<keyword evidence="1" id="KW-0812">Transmembrane</keyword>
<dbReference type="OrthoDB" id="9135383at2"/>
<protein>
    <recommendedName>
        <fullName evidence="4">Holin</fullName>
    </recommendedName>
</protein>
<evidence type="ECO:0000313" key="2">
    <source>
        <dbReference type="EMBL" id="TVO57548.1"/>
    </source>
</evidence>
<evidence type="ECO:0000313" key="3">
    <source>
        <dbReference type="Proteomes" id="UP000319502"/>
    </source>
</evidence>
<dbReference type="RefSeq" id="WP_144309021.1">
    <property type="nucleotide sequence ID" value="NZ_VMNK01000006.1"/>
</dbReference>
<dbReference type="Pfam" id="PF11351">
    <property type="entry name" value="GTA_holin_3TM"/>
    <property type="match status" value="1"/>
</dbReference>
<feature type="transmembrane region" description="Helical" evidence="1">
    <location>
        <begin position="107"/>
        <end position="129"/>
    </location>
</feature>